<dbReference type="InterPro" id="IPR050816">
    <property type="entry name" value="Flavin-dep_Halogenase_NPB"/>
</dbReference>
<gene>
    <name evidence="4" type="ORF">M6D89_02405</name>
</gene>
<dbReference type="PIRSF" id="PIRSF011396">
    <property type="entry name" value="Trp_halogenase"/>
    <property type="match status" value="1"/>
</dbReference>
<feature type="binding site" evidence="2">
    <location>
        <begin position="10"/>
        <end position="13"/>
    </location>
    <ligand>
        <name>FAD</name>
        <dbReference type="ChEBI" id="CHEBI:57692"/>
    </ligand>
</feature>
<sequence length="510" mass="56701">MNKKIVIVGGGTAGWLTAAVLAAEFTAGVEITLIESPEVSPIGVGEGTWPTMRSTLKRIGIRETEFLRACSASFKQGSKFVGWRNGASDDFYYHPFTLPASFSDVDYHRLWQEGAEPAYDRVAGIQSRLCEMAKAPKTITVPEYAGALNYGYHLDAGKFSELLQSHCTNRLSVEHIVDHVDRVNLANSGDIESVVTKECGEIAGDLFIDCSGSKSLLLGETLGVGFVPCGQYSMNDRALAVQVGYPSADAEVASATIGTAQEAGWTWDIGLSSRRGVGYVYSSAHTSEEQAERCLKRYLRETAPHLKEAEIEPRALRFNPGYREKFWHKNCVAVGMAAGFIEPLEASALALVELSAAMIRDELPSDRLEMEVVAKRFNQIFSYRWQRIIEFLKLHYVLSERRDTQYWHDAVAKESTPQTLLDSLTIWQSRSPYSRDFLHTEELFPAPSYAYVLYGMGFGKCASGITRTRDEARVQQVLAQEQKKLHNYMQAIPGNRELLDAVSQYGLSLV</sequence>
<proteinExistence type="predicted"/>
<comment type="caution">
    <text evidence="4">The sequence shown here is derived from an EMBL/GenBank/DDBJ whole genome shotgun (WGS) entry which is preliminary data.</text>
</comment>
<keyword evidence="5" id="KW-1185">Reference proteome</keyword>
<keyword evidence="2" id="KW-0547">Nucleotide-binding</keyword>
<name>A0A9X2I0W0_9GAMM</name>
<evidence type="ECO:0000256" key="3">
    <source>
        <dbReference type="SAM" id="SignalP"/>
    </source>
</evidence>
<feature type="chain" id="PRO_5040938262" evidence="3">
    <location>
        <begin position="23"/>
        <end position="510"/>
    </location>
</feature>
<dbReference type="Pfam" id="PF04820">
    <property type="entry name" value="Trp_halogenase"/>
    <property type="match status" value="1"/>
</dbReference>
<accession>A0A9X2I0W0</accession>
<dbReference type="InterPro" id="IPR033856">
    <property type="entry name" value="Trp_halogen"/>
</dbReference>
<dbReference type="PANTHER" id="PTHR43747">
    <property type="entry name" value="FAD-BINDING PROTEIN"/>
    <property type="match status" value="1"/>
</dbReference>
<keyword evidence="3" id="KW-0732">Signal</keyword>
<dbReference type="GO" id="GO:0004497">
    <property type="term" value="F:monooxygenase activity"/>
    <property type="evidence" value="ECO:0007669"/>
    <property type="project" value="InterPro"/>
</dbReference>
<dbReference type="RefSeq" id="WP_253966436.1">
    <property type="nucleotide sequence ID" value="NZ_JAMFTH010000001.1"/>
</dbReference>
<organism evidence="4 5">
    <name type="scientific">Gilvimarinus xylanilyticus</name>
    <dbReference type="NCBI Taxonomy" id="2944139"/>
    <lineage>
        <taxon>Bacteria</taxon>
        <taxon>Pseudomonadati</taxon>
        <taxon>Pseudomonadota</taxon>
        <taxon>Gammaproteobacteria</taxon>
        <taxon>Cellvibrionales</taxon>
        <taxon>Cellvibrionaceae</taxon>
        <taxon>Gilvimarinus</taxon>
    </lineage>
</organism>
<keyword evidence="2" id="KW-0274">FAD</keyword>
<dbReference type="Proteomes" id="UP001139319">
    <property type="component" value="Unassembled WGS sequence"/>
</dbReference>
<dbReference type="InterPro" id="IPR036188">
    <property type="entry name" value="FAD/NAD-bd_sf"/>
</dbReference>
<evidence type="ECO:0000313" key="5">
    <source>
        <dbReference type="Proteomes" id="UP001139319"/>
    </source>
</evidence>
<dbReference type="GO" id="GO:0000166">
    <property type="term" value="F:nucleotide binding"/>
    <property type="evidence" value="ECO:0007669"/>
    <property type="project" value="UniProtKB-KW"/>
</dbReference>
<dbReference type="Gene3D" id="3.50.50.60">
    <property type="entry name" value="FAD/NAD(P)-binding domain"/>
    <property type="match status" value="1"/>
</dbReference>
<protein>
    <submittedName>
        <fullName evidence="4">Tryptophan 7-halogenase</fullName>
    </submittedName>
</protein>
<evidence type="ECO:0000256" key="2">
    <source>
        <dbReference type="PIRSR" id="PIRSR011396-2"/>
    </source>
</evidence>
<feature type="binding site" evidence="2">
    <location>
        <position position="75"/>
    </location>
    <ligand>
        <name>7-chloro-L-tryptophan</name>
        <dbReference type="ChEBI" id="CHEBI:58713"/>
    </ligand>
</feature>
<reference evidence="4" key="2">
    <citation type="submission" date="2023-01" db="EMBL/GenBank/DDBJ databases">
        <title>Gilvimarinus xylanilyticus HB14 isolated from Caulerpa lentillifera aquaculture base in Hainan, China.</title>
        <authorList>
            <person name="Zhang Y.-J."/>
        </authorList>
    </citation>
    <scope>NUCLEOTIDE SEQUENCE</scope>
    <source>
        <strain evidence="4">HB14</strain>
    </source>
</reference>
<feature type="binding site" evidence="2">
    <location>
        <position position="180"/>
    </location>
    <ligand>
        <name>FAD</name>
        <dbReference type="ChEBI" id="CHEBI:57692"/>
    </ligand>
</feature>
<evidence type="ECO:0000256" key="1">
    <source>
        <dbReference type="PIRSR" id="PIRSR011396-1"/>
    </source>
</evidence>
<feature type="signal peptide" evidence="3">
    <location>
        <begin position="1"/>
        <end position="22"/>
    </location>
</feature>
<dbReference type="AlphaFoldDB" id="A0A9X2I0W0"/>
<feature type="binding site" evidence="2">
    <location>
        <position position="345"/>
    </location>
    <ligand>
        <name>L-tryptophan</name>
        <dbReference type="ChEBI" id="CHEBI:57912"/>
    </ligand>
</feature>
<dbReference type="InterPro" id="IPR006905">
    <property type="entry name" value="Flavin_halogenase"/>
</dbReference>
<dbReference type="SUPFAM" id="SSF51905">
    <property type="entry name" value="FAD/NAD(P)-binding domain"/>
    <property type="match status" value="1"/>
</dbReference>
<dbReference type="EMBL" id="JAMFTH010000001">
    <property type="protein sequence ID" value="MCP8898146.1"/>
    <property type="molecule type" value="Genomic_DNA"/>
</dbReference>
<evidence type="ECO:0000313" key="4">
    <source>
        <dbReference type="EMBL" id="MCP8898146.1"/>
    </source>
</evidence>
<feature type="active site" evidence="1">
    <location>
        <position position="75"/>
    </location>
</feature>
<keyword evidence="2" id="KW-0285">Flavoprotein</keyword>
<dbReference type="PANTHER" id="PTHR43747:SF4">
    <property type="entry name" value="FLAVIN-DEPENDENT TRYPTOPHAN HALOGENASE"/>
    <property type="match status" value="1"/>
</dbReference>
<reference evidence="4" key="1">
    <citation type="submission" date="2022-05" db="EMBL/GenBank/DDBJ databases">
        <authorList>
            <person name="Sun H.-N."/>
        </authorList>
    </citation>
    <scope>NUCLEOTIDE SEQUENCE</scope>
    <source>
        <strain evidence="4">HB14</strain>
    </source>
</reference>